<keyword evidence="1" id="KW-0963">Cytoplasm</keyword>
<dbReference type="NCBIfam" id="NF003843">
    <property type="entry name" value="PRK05422.1"/>
    <property type="match status" value="1"/>
</dbReference>
<organism evidence="4">
    <name type="scientific">hydrothermal vent metagenome</name>
    <dbReference type="NCBI Taxonomy" id="652676"/>
    <lineage>
        <taxon>unclassified sequences</taxon>
        <taxon>metagenomes</taxon>
        <taxon>ecological metagenomes</taxon>
    </lineage>
</organism>
<dbReference type="InterPro" id="IPR020081">
    <property type="entry name" value="SsrA-bd_prot_CS"/>
</dbReference>
<accession>A0A1W1CHR7</accession>
<dbReference type="Pfam" id="PF01668">
    <property type="entry name" value="SmpB"/>
    <property type="match status" value="1"/>
</dbReference>
<dbReference type="PANTHER" id="PTHR30308">
    <property type="entry name" value="TMRNA-BINDING COMPONENT OF TRANS-TRANSLATION TAGGING COMPLEX"/>
    <property type="match status" value="1"/>
</dbReference>
<evidence type="ECO:0000256" key="3">
    <source>
        <dbReference type="SAM" id="MobiDB-lite"/>
    </source>
</evidence>
<protein>
    <submittedName>
        <fullName evidence="4">TmRNA-binding protein SmpB</fullName>
    </submittedName>
</protein>
<dbReference type="CDD" id="cd09294">
    <property type="entry name" value="SmpB"/>
    <property type="match status" value="1"/>
</dbReference>
<proteinExistence type="inferred from homology"/>
<sequence>MAINIVAQNKKARHDYEILEKFEAGIVLAGAEVKALRAKRANLADAFCRFIQGELHIMNAHIAHLETTNRHYVPDTRTPRKLLLHKKELEKLYVKVHKDGLTIVPLMIYFNERNLAKVSIAIAKGKKLHDKRADMKAKTLDREARSAMKNRSYE</sequence>
<dbReference type="GO" id="GO:0005829">
    <property type="term" value="C:cytosol"/>
    <property type="evidence" value="ECO:0007669"/>
    <property type="project" value="TreeGrafter"/>
</dbReference>
<name>A0A1W1CHR7_9ZZZZ</name>
<dbReference type="GO" id="GO:0003723">
    <property type="term" value="F:RNA binding"/>
    <property type="evidence" value="ECO:0007669"/>
    <property type="project" value="UniProtKB-KW"/>
</dbReference>
<dbReference type="PROSITE" id="PS01317">
    <property type="entry name" value="SSRP"/>
    <property type="match status" value="1"/>
</dbReference>
<reference evidence="4" key="1">
    <citation type="submission" date="2016-10" db="EMBL/GenBank/DDBJ databases">
        <authorList>
            <person name="de Groot N.N."/>
        </authorList>
    </citation>
    <scope>NUCLEOTIDE SEQUENCE</scope>
</reference>
<keyword evidence="2" id="KW-0694">RNA-binding</keyword>
<feature type="region of interest" description="Disordered" evidence="3">
    <location>
        <begin position="135"/>
        <end position="154"/>
    </location>
</feature>
<dbReference type="SUPFAM" id="SSF74982">
    <property type="entry name" value="Small protein B (SmpB)"/>
    <property type="match status" value="1"/>
</dbReference>
<dbReference type="HAMAP" id="MF_00023">
    <property type="entry name" value="SmpB"/>
    <property type="match status" value="1"/>
</dbReference>
<dbReference type="GO" id="GO:0070930">
    <property type="term" value="P:trans-translation-dependent protein tagging"/>
    <property type="evidence" value="ECO:0007669"/>
    <property type="project" value="TreeGrafter"/>
</dbReference>
<dbReference type="InterPro" id="IPR023620">
    <property type="entry name" value="SmpB"/>
</dbReference>
<evidence type="ECO:0000256" key="1">
    <source>
        <dbReference type="ARBA" id="ARBA00022490"/>
    </source>
</evidence>
<dbReference type="NCBIfam" id="TIGR00086">
    <property type="entry name" value="smpB"/>
    <property type="match status" value="1"/>
</dbReference>
<dbReference type="AlphaFoldDB" id="A0A1W1CHR7"/>
<gene>
    <name evidence="4" type="ORF">MNB_SV-3-100</name>
</gene>
<dbReference type="Gene3D" id="2.40.280.10">
    <property type="match status" value="1"/>
</dbReference>
<dbReference type="EMBL" id="FPHI01000026">
    <property type="protein sequence ID" value="SFV65285.1"/>
    <property type="molecule type" value="Genomic_DNA"/>
</dbReference>
<dbReference type="InterPro" id="IPR000037">
    <property type="entry name" value="SsrA-bd_prot"/>
</dbReference>
<evidence type="ECO:0000256" key="2">
    <source>
        <dbReference type="ARBA" id="ARBA00022884"/>
    </source>
</evidence>
<evidence type="ECO:0000313" key="4">
    <source>
        <dbReference type="EMBL" id="SFV65285.1"/>
    </source>
</evidence>
<dbReference type="PANTHER" id="PTHR30308:SF2">
    <property type="entry name" value="SSRA-BINDING PROTEIN"/>
    <property type="match status" value="1"/>
</dbReference>